<dbReference type="GO" id="GO:0043565">
    <property type="term" value="F:sequence-specific DNA binding"/>
    <property type="evidence" value="ECO:0007669"/>
    <property type="project" value="InterPro"/>
</dbReference>
<protein>
    <submittedName>
        <fullName evidence="3">Transcription factor HBP-1b(C38)</fullName>
    </submittedName>
</protein>
<evidence type="ECO:0000313" key="2">
    <source>
        <dbReference type="Proteomes" id="UP000694886"/>
    </source>
</evidence>
<gene>
    <name evidence="3" type="primary">LOC18611960</name>
</gene>
<accession>A0AB32VQH7</accession>
<dbReference type="RefSeq" id="XP_007048544.2">
    <property type="nucleotide sequence ID" value="XM_007048482.2"/>
</dbReference>
<sequence>MSVLPSTTANCMASAVRSPAPERETFQNFFECWLVEQNQHLQELIAASQQHHSTADDDSLCSLIKRVLEHYEHYYKAKARWGKEDVLAMLSPSWTSTFEDAFLWIGGWRPIMAFHLLYFKSGLQLEDQLNELIRGMGRGDLGDLSPCQLSRIDELQAKTIKEEKEVTEKMAKHQETVADSSMLKLNHLVSGNDEERGWGRCGSGEGESAMECKEEGLKEMLQRADDLRLRTLKAVIDILTPIQAVHFLIAAAPKDS</sequence>
<feature type="domain" description="DOG1" evidence="1">
    <location>
        <begin position="23"/>
        <end position="256"/>
    </location>
</feature>
<proteinExistence type="predicted"/>
<dbReference type="InterPro" id="IPR025422">
    <property type="entry name" value="TGA_domain"/>
</dbReference>
<dbReference type="InterPro" id="IPR051886">
    <property type="entry name" value="Seed_Dev/Stress_Resp_Reg"/>
</dbReference>
<dbReference type="Gramene" id="Tc01v2_t012030.1">
    <property type="protein sequence ID" value="Tc01v2_p012030.1"/>
    <property type="gene ID" value="Tc01v2_g012030"/>
</dbReference>
<dbReference type="GeneID" id="18611960"/>
<reference evidence="2" key="1">
    <citation type="journal article" date="1997" name="Nucleic Acids Res.">
        <title>tRNAscan-SE: a program for improved detection of transfer RNA genes in genomic sequence.</title>
        <authorList>
            <person name="Lowe T.M."/>
            <person name="Eddy S.R."/>
        </authorList>
    </citation>
    <scope>NUCLEOTIDE SEQUENCE [LARGE SCALE GENOMIC DNA]</scope>
    <source>
        <strain evidence="2">r\B97-61/B2</strain>
    </source>
</reference>
<dbReference type="PROSITE" id="PS51806">
    <property type="entry name" value="DOG1"/>
    <property type="match status" value="1"/>
</dbReference>
<dbReference type="PANTHER" id="PTHR46354:SF4">
    <property type="entry name" value="PROTEIN DOG1-LIKE 3"/>
    <property type="match status" value="1"/>
</dbReference>
<dbReference type="Proteomes" id="UP000694886">
    <property type="component" value="Chromosome 1"/>
</dbReference>
<reference evidence="3" key="2">
    <citation type="submission" date="2025-08" db="UniProtKB">
        <authorList>
            <consortium name="RefSeq"/>
        </authorList>
    </citation>
    <scope>IDENTIFICATION</scope>
</reference>
<dbReference type="AlphaFoldDB" id="A0AB32VQH7"/>
<dbReference type="PANTHER" id="PTHR46354">
    <property type="entry name" value="DOG1 DOMAIN-CONTAINING PROTEIN"/>
    <property type="match status" value="1"/>
</dbReference>
<evidence type="ECO:0000313" key="3">
    <source>
        <dbReference type="RefSeq" id="XP_007048544.2"/>
    </source>
</evidence>
<dbReference type="GO" id="GO:0006351">
    <property type="term" value="P:DNA-templated transcription"/>
    <property type="evidence" value="ECO:0007669"/>
    <property type="project" value="InterPro"/>
</dbReference>
<evidence type="ECO:0000259" key="1">
    <source>
        <dbReference type="PROSITE" id="PS51806"/>
    </source>
</evidence>
<dbReference type="Pfam" id="PF14144">
    <property type="entry name" value="DOG1"/>
    <property type="match status" value="1"/>
</dbReference>
<organism evidence="2 3">
    <name type="scientific">Theobroma cacao</name>
    <name type="common">Cacao</name>
    <name type="synonym">Cocoa</name>
    <dbReference type="NCBI Taxonomy" id="3641"/>
    <lineage>
        <taxon>Eukaryota</taxon>
        <taxon>Viridiplantae</taxon>
        <taxon>Streptophyta</taxon>
        <taxon>Embryophyta</taxon>
        <taxon>Tracheophyta</taxon>
        <taxon>Spermatophyta</taxon>
        <taxon>Magnoliopsida</taxon>
        <taxon>eudicotyledons</taxon>
        <taxon>Gunneridae</taxon>
        <taxon>Pentapetalae</taxon>
        <taxon>rosids</taxon>
        <taxon>malvids</taxon>
        <taxon>Malvales</taxon>
        <taxon>Malvaceae</taxon>
        <taxon>Byttnerioideae</taxon>
        <taxon>Theobroma</taxon>
    </lineage>
</organism>
<name>A0AB32VQH7_THECC</name>
<dbReference type="KEGG" id="tcc:18611960"/>